<dbReference type="AlphaFoldDB" id="A0AAW2G0C8"/>
<keyword evidence="2" id="KW-1185">Reference proteome</keyword>
<gene>
    <name evidence="1" type="ORF">PUN28_008621</name>
</gene>
<accession>A0AAW2G0C8</accession>
<evidence type="ECO:0000313" key="1">
    <source>
        <dbReference type="EMBL" id="KAL0121010.1"/>
    </source>
</evidence>
<dbReference type="EMBL" id="JADYXP020000007">
    <property type="protein sequence ID" value="KAL0121010.1"/>
    <property type="molecule type" value="Genomic_DNA"/>
</dbReference>
<reference evidence="1 2" key="1">
    <citation type="submission" date="2023-03" db="EMBL/GenBank/DDBJ databases">
        <title>High recombination rates correlate with genetic variation in Cardiocondyla obscurior ants.</title>
        <authorList>
            <person name="Errbii M."/>
        </authorList>
    </citation>
    <scope>NUCLEOTIDE SEQUENCE [LARGE SCALE GENOMIC DNA]</scope>
    <source>
        <strain evidence="1">Alpha-2009</strain>
        <tissue evidence="1">Whole body</tissue>
    </source>
</reference>
<proteinExistence type="predicted"/>
<name>A0AAW2G0C8_9HYME</name>
<organism evidence="1 2">
    <name type="scientific">Cardiocondyla obscurior</name>
    <dbReference type="NCBI Taxonomy" id="286306"/>
    <lineage>
        <taxon>Eukaryota</taxon>
        <taxon>Metazoa</taxon>
        <taxon>Ecdysozoa</taxon>
        <taxon>Arthropoda</taxon>
        <taxon>Hexapoda</taxon>
        <taxon>Insecta</taxon>
        <taxon>Pterygota</taxon>
        <taxon>Neoptera</taxon>
        <taxon>Endopterygota</taxon>
        <taxon>Hymenoptera</taxon>
        <taxon>Apocrita</taxon>
        <taxon>Aculeata</taxon>
        <taxon>Formicoidea</taxon>
        <taxon>Formicidae</taxon>
        <taxon>Myrmicinae</taxon>
        <taxon>Cardiocondyla</taxon>
    </lineage>
</organism>
<protein>
    <submittedName>
        <fullName evidence="1">Uncharacterized protein</fullName>
    </submittedName>
</protein>
<dbReference type="Proteomes" id="UP001430953">
    <property type="component" value="Unassembled WGS sequence"/>
</dbReference>
<comment type="caution">
    <text evidence="1">The sequence shown here is derived from an EMBL/GenBank/DDBJ whole genome shotgun (WGS) entry which is preliminary data.</text>
</comment>
<evidence type="ECO:0000313" key="2">
    <source>
        <dbReference type="Proteomes" id="UP001430953"/>
    </source>
</evidence>
<sequence>MIPEGREISYAKLYHLRRSNVGANFEFTKWLSELERTIGNHASIRSFNSVEFFFFSFFFLLKCSEERRKKSAER</sequence>